<organism evidence="1 2">
    <name type="scientific">Bradyrhizobium diazoefficiens</name>
    <dbReference type="NCBI Taxonomy" id="1355477"/>
    <lineage>
        <taxon>Bacteria</taxon>
        <taxon>Pseudomonadati</taxon>
        <taxon>Pseudomonadota</taxon>
        <taxon>Alphaproteobacteria</taxon>
        <taxon>Hyphomicrobiales</taxon>
        <taxon>Nitrobacteraceae</taxon>
        <taxon>Bradyrhizobium</taxon>
    </lineage>
</organism>
<evidence type="ECO:0000313" key="1">
    <source>
        <dbReference type="EMBL" id="BAR57477.1"/>
    </source>
</evidence>
<accession>A0A0E4BPL8</accession>
<dbReference type="AlphaFoldDB" id="A0A0E4BPL8"/>
<reference evidence="1 2" key="1">
    <citation type="submission" date="2014-11" db="EMBL/GenBank/DDBJ databases">
        <title>Symbiosis island explosion on the genome of extra-slow-growing strains of soybean bradyrhizobia with massive insertion sequences.</title>
        <authorList>
            <person name="Iida T."/>
            <person name="Minamisawa K."/>
        </authorList>
    </citation>
    <scope>NUCLEOTIDE SEQUENCE [LARGE SCALE GENOMIC DNA]</scope>
    <source>
        <strain evidence="1 2">NK6</strain>
    </source>
</reference>
<name>A0A0E4BPL8_9BRAD</name>
<proteinExistence type="predicted"/>
<dbReference type="Proteomes" id="UP000063308">
    <property type="component" value="Chromosome"/>
</dbReference>
<protein>
    <submittedName>
        <fullName evidence="1">Uncharacterized protein</fullName>
    </submittedName>
</protein>
<gene>
    <name evidence="1" type="ORF">NK6_4309</name>
</gene>
<sequence length="32" mass="3642">MRHVNRPVTEFMPQRIPNSVLGAFASTFLLPD</sequence>
<dbReference type="EMBL" id="AP014685">
    <property type="protein sequence ID" value="BAR57477.1"/>
    <property type="molecule type" value="Genomic_DNA"/>
</dbReference>
<evidence type="ECO:0000313" key="2">
    <source>
        <dbReference type="Proteomes" id="UP000063308"/>
    </source>
</evidence>